<dbReference type="Pfam" id="PF13614">
    <property type="entry name" value="AAA_31"/>
    <property type="match status" value="1"/>
</dbReference>
<dbReference type="SUPFAM" id="SSF52540">
    <property type="entry name" value="P-loop containing nucleoside triphosphate hydrolases"/>
    <property type="match status" value="1"/>
</dbReference>
<dbReference type="PIRSF" id="PIRSF009320">
    <property type="entry name" value="Nuc_binding_HP_1000"/>
    <property type="match status" value="1"/>
</dbReference>
<dbReference type="InterPro" id="IPR025669">
    <property type="entry name" value="AAA_dom"/>
</dbReference>
<accession>A0A0F9EFT7</accession>
<dbReference type="InterPro" id="IPR050678">
    <property type="entry name" value="DNA_Partitioning_ATPase"/>
</dbReference>
<dbReference type="PANTHER" id="PTHR13696:SF99">
    <property type="entry name" value="COBYRINIC ACID AC-DIAMIDE SYNTHASE"/>
    <property type="match status" value="1"/>
</dbReference>
<evidence type="ECO:0000313" key="2">
    <source>
        <dbReference type="EMBL" id="KKL72804.1"/>
    </source>
</evidence>
<comment type="caution">
    <text evidence="2">The sequence shown here is derived from an EMBL/GenBank/DDBJ whole genome shotgun (WGS) entry which is preliminary data.</text>
</comment>
<name>A0A0F9EFT7_9ZZZZ</name>
<dbReference type="PANTHER" id="PTHR13696">
    <property type="entry name" value="P-LOOP CONTAINING NUCLEOSIDE TRIPHOSPHATE HYDROLASE"/>
    <property type="match status" value="1"/>
</dbReference>
<dbReference type="CDD" id="cd02042">
    <property type="entry name" value="ParAB_family"/>
    <property type="match status" value="1"/>
</dbReference>
<gene>
    <name evidence="2" type="ORF">LCGC14_2081210</name>
</gene>
<sequence length="251" mass="28285">MILSIANQKGGVAKTTSCINLAARAATKGRTLIIDMDEQANLSRQFEINNPNTTIRQALLGKPFEVVNVRKNLDLLPSSTDLVGIEGILFNELNREKKLEKALKGIKNDYKFIFIDCPSNTSLVTINALSVSDYVILPIKAEIFSIEGIDHMLDYIRKVRDNINEKLSIMGILIAQYDDRLKVGKQVLDTLKEKKWDSALFKTTIRKNTAISAAQLEHKTIFEHDPKSNAAADYDNVFKEVLQRINKHNKN</sequence>
<protein>
    <recommendedName>
        <fullName evidence="1">AAA domain-containing protein</fullName>
    </recommendedName>
</protein>
<feature type="domain" description="AAA" evidence="1">
    <location>
        <begin position="2"/>
        <end position="169"/>
    </location>
</feature>
<organism evidence="2">
    <name type="scientific">marine sediment metagenome</name>
    <dbReference type="NCBI Taxonomy" id="412755"/>
    <lineage>
        <taxon>unclassified sequences</taxon>
        <taxon>metagenomes</taxon>
        <taxon>ecological metagenomes</taxon>
    </lineage>
</organism>
<dbReference type="EMBL" id="LAZR01025158">
    <property type="protein sequence ID" value="KKL72804.1"/>
    <property type="molecule type" value="Genomic_DNA"/>
</dbReference>
<reference evidence="2" key="1">
    <citation type="journal article" date="2015" name="Nature">
        <title>Complex archaea that bridge the gap between prokaryotes and eukaryotes.</title>
        <authorList>
            <person name="Spang A."/>
            <person name="Saw J.H."/>
            <person name="Jorgensen S.L."/>
            <person name="Zaremba-Niedzwiedzka K."/>
            <person name="Martijn J."/>
            <person name="Lind A.E."/>
            <person name="van Eijk R."/>
            <person name="Schleper C."/>
            <person name="Guy L."/>
            <person name="Ettema T.J."/>
        </authorList>
    </citation>
    <scope>NUCLEOTIDE SEQUENCE</scope>
</reference>
<dbReference type="Gene3D" id="3.40.50.300">
    <property type="entry name" value="P-loop containing nucleotide triphosphate hydrolases"/>
    <property type="match status" value="1"/>
</dbReference>
<evidence type="ECO:0000259" key="1">
    <source>
        <dbReference type="Pfam" id="PF13614"/>
    </source>
</evidence>
<dbReference type="InterPro" id="IPR027417">
    <property type="entry name" value="P-loop_NTPase"/>
</dbReference>
<dbReference type="FunFam" id="3.40.50.300:FF:000285">
    <property type="entry name" value="Sporulation initiation inhibitor Soj"/>
    <property type="match status" value="1"/>
</dbReference>
<proteinExistence type="predicted"/>
<dbReference type="AlphaFoldDB" id="A0A0F9EFT7"/>